<dbReference type="GO" id="GO:0003887">
    <property type="term" value="F:DNA-directed DNA polymerase activity"/>
    <property type="evidence" value="ECO:0007669"/>
    <property type="project" value="UniProtKB-KW"/>
</dbReference>
<organism evidence="8 9">
    <name type="scientific">Trypanosoma rangeli</name>
    <dbReference type="NCBI Taxonomy" id="5698"/>
    <lineage>
        <taxon>Eukaryota</taxon>
        <taxon>Discoba</taxon>
        <taxon>Euglenozoa</taxon>
        <taxon>Kinetoplastea</taxon>
        <taxon>Metakinetoplastina</taxon>
        <taxon>Trypanosomatida</taxon>
        <taxon>Trypanosomatidae</taxon>
        <taxon>Trypanosoma</taxon>
        <taxon>Herpetosoma</taxon>
    </lineage>
</organism>
<evidence type="ECO:0000256" key="4">
    <source>
        <dbReference type="ARBA" id="ARBA00022932"/>
    </source>
</evidence>
<dbReference type="SUPFAM" id="SSF53098">
    <property type="entry name" value="Ribonuclease H-like"/>
    <property type="match status" value="1"/>
</dbReference>
<dbReference type="PANTHER" id="PTHR10133">
    <property type="entry name" value="DNA POLYMERASE I"/>
    <property type="match status" value="1"/>
</dbReference>
<dbReference type="Pfam" id="PF00476">
    <property type="entry name" value="DNA_pol_A"/>
    <property type="match status" value="1"/>
</dbReference>
<evidence type="ECO:0000256" key="1">
    <source>
        <dbReference type="ARBA" id="ARBA00012417"/>
    </source>
</evidence>
<evidence type="ECO:0000313" key="8">
    <source>
        <dbReference type="EMBL" id="RNF02904.1"/>
    </source>
</evidence>
<evidence type="ECO:0000259" key="6">
    <source>
        <dbReference type="SMART" id="SM00479"/>
    </source>
</evidence>
<dbReference type="CDD" id="cd06127">
    <property type="entry name" value="DEDDh"/>
    <property type="match status" value="1"/>
</dbReference>
<dbReference type="GO" id="GO:0006261">
    <property type="term" value="P:DNA-templated DNA replication"/>
    <property type="evidence" value="ECO:0007669"/>
    <property type="project" value="InterPro"/>
</dbReference>
<evidence type="ECO:0000256" key="3">
    <source>
        <dbReference type="ARBA" id="ARBA00022695"/>
    </source>
</evidence>
<dbReference type="VEuPathDB" id="TriTrypDB:TRSC58_06113"/>
<dbReference type="OrthoDB" id="10250935at2759"/>
<dbReference type="InterPro" id="IPR036397">
    <property type="entry name" value="RNaseH_sf"/>
</dbReference>
<dbReference type="Gene3D" id="3.30.420.10">
    <property type="entry name" value="Ribonuclease H-like superfamily/Ribonuclease H"/>
    <property type="match status" value="1"/>
</dbReference>
<dbReference type="InterPro" id="IPR002298">
    <property type="entry name" value="DNA_polymerase_A"/>
</dbReference>
<dbReference type="PROSITE" id="PS00447">
    <property type="entry name" value="DNA_POLYMERASE_A"/>
    <property type="match status" value="1"/>
</dbReference>
<dbReference type="GO" id="GO:0003677">
    <property type="term" value="F:DNA binding"/>
    <property type="evidence" value="ECO:0007669"/>
    <property type="project" value="InterPro"/>
</dbReference>
<keyword evidence="4" id="KW-0239">DNA-directed DNA polymerase</keyword>
<dbReference type="EMBL" id="MKGL01000214">
    <property type="protein sequence ID" value="RNF02904.1"/>
    <property type="molecule type" value="Genomic_DNA"/>
</dbReference>
<keyword evidence="2 8" id="KW-0808">Transferase</keyword>
<dbReference type="InterPro" id="IPR019760">
    <property type="entry name" value="DNA-dir_DNA_pol_A_CS"/>
</dbReference>
<dbReference type="PRINTS" id="PR00868">
    <property type="entry name" value="DNAPOLI"/>
</dbReference>
<dbReference type="InterPro" id="IPR013520">
    <property type="entry name" value="Ribonucl_H"/>
</dbReference>
<name>A0A422NBM8_TRYRA</name>
<accession>A0A422NBM8</accession>
<dbReference type="GeneID" id="40330040"/>
<dbReference type="SMART" id="SM00482">
    <property type="entry name" value="POLAc"/>
    <property type="match status" value="1"/>
</dbReference>
<gene>
    <name evidence="8" type="ORF">TraAM80_06107</name>
</gene>
<feature type="domain" description="DNA-directed DNA polymerase family A palm" evidence="7">
    <location>
        <begin position="1108"/>
        <end position="1331"/>
    </location>
</feature>
<dbReference type="Gene3D" id="3.30.70.370">
    <property type="match status" value="1"/>
</dbReference>
<reference evidence="8 9" key="1">
    <citation type="journal article" date="2018" name="BMC Genomics">
        <title>Genomic comparison of Trypanosoma conorhini and Trypanosoma rangeli to Trypanosoma cruzi strains of high and low virulence.</title>
        <authorList>
            <person name="Bradwell K.R."/>
            <person name="Koparde V.N."/>
            <person name="Matveyev A.V."/>
            <person name="Serrano M.G."/>
            <person name="Alves J.M."/>
            <person name="Parikh H."/>
            <person name="Huang B."/>
            <person name="Lee V."/>
            <person name="Espinosa-Alvarez O."/>
            <person name="Ortiz P.A."/>
            <person name="Costa-Martins A.G."/>
            <person name="Teixeira M.M."/>
            <person name="Buck G.A."/>
        </authorList>
    </citation>
    <scope>NUCLEOTIDE SEQUENCE [LARGE SCALE GENOMIC DNA]</scope>
    <source>
        <strain evidence="8 9">AM80</strain>
    </source>
</reference>
<dbReference type="PANTHER" id="PTHR10133:SF40">
    <property type="entry name" value="DNA POLYMERASE I PROTEIN B, PUTATIVE-RELATED"/>
    <property type="match status" value="1"/>
</dbReference>
<comment type="catalytic activity">
    <reaction evidence="5">
        <text>DNA(n) + a 2'-deoxyribonucleoside 5'-triphosphate = DNA(n+1) + diphosphate</text>
        <dbReference type="Rhea" id="RHEA:22508"/>
        <dbReference type="Rhea" id="RHEA-COMP:17339"/>
        <dbReference type="Rhea" id="RHEA-COMP:17340"/>
        <dbReference type="ChEBI" id="CHEBI:33019"/>
        <dbReference type="ChEBI" id="CHEBI:61560"/>
        <dbReference type="ChEBI" id="CHEBI:173112"/>
        <dbReference type="EC" id="2.7.7.7"/>
    </reaction>
</comment>
<dbReference type="GO" id="GO:0006302">
    <property type="term" value="P:double-strand break repair"/>
    <property type="evidence" value="ECO:0007669"/>
    <property type="project" value="TreeGrafter"/>
</dbReference>
<dbReference type="SMART" id="SM00479">
    <property type="entry name" value="EXOIII"/>
    <property type="match status" value="1"/>
</dbReference>
<dbReference type="InterPro" id="IPR043502">
    <property type="entry name" value="DNA/RNA_pol_sf"/>
</dbReference>
<sequence>MRRLVHAVSVGGRLRRAFGFPALLNTQTALQNAAPLTDDAEAFAEFFRVPILLDAGVAESVRQHYEQAVKGMETQQDSHAVRVQEEEQRRGEELPVFLVSYDLRSHLFHFFSIERDRVVVVGSPLSEVAELRDCDGAKHISSGGIDLSPVADELMRHTHGVTQMILLPLVAHKKERDVLALHFQRLLAALRQSGLIPVLHVDNLELAEALDPDPPPLREVVANYAVATPKPLSELWFRAHWVYLRTLACRMDEEDPIRTINRLIVPRFDVFVIHLVRSGSRGLNIVLWDPTRKRRYAARGMLSDILACILEQQSKHIIFLPTNRTDRPTLLRCRAAMTKTGRQCQVVFASELGDKYRSVYQSEPSRFWASLREVSGGLDIDFLFEIYVTAGNSLRSYHSKRLREGEAQPMVSHRAEEATAFLANTEVENWLSVLSLGRRVAKEKAEMRKYKKHLFIAYVATEFAAYTRPANPHTPVNFVVAAALMDAHQHIVEPWTKYAARGDFRLPSLNEFDVIVSHDAKQLLLLVWDDPELHRFLKRGGRVWCTMLAEYILEAQRCQTGNNNFRDVALKYGVMTPPSAVLGAAAVDLPFAFLRHYLMAAVDALSVVFREQLSTSCERSQVICLAHRMDSLLAMAAIESAGIQIDVEEAARQAQAIRNRLLAIDKALSLYVPNEVPVDLLKMFDWNSLQHLGAFLFGGSITLGYTDTVLESAAWTSNLIHFCHRYGTLSLLSADVHLQRFASEKGLRAAGRLPQRVAQYLARDESAGLRTFRLVVFDIESTGLNTATDAIIEIAAWDPVEGTSFSSLVNPERSIPQETMAIHHITNGMVCGAPRLPEVTRAFARYLRLGDAQCDPNEVTVLVGHNVFALDEPLLRRAFEREGVEMDSILFCDSLALLKALKRELQGSTEGLRVDRGVLEILTTSLRLSSLVEGLHVGAEGALHRADTDAKMLWFVLVNALGLAGRDTVKQRDAIFSHAVRTLAVYPGTGCFLPLEQRRRDRVVVRLPGVASQVIDSPRQLASLQKKPLNEDTLQALQRHQLRVAGLLLEKQHLERNAARFLHADPGGRLSVLHADGRVRQCIDLTATTTSRTTSSYPSCQNIPKDDKSSLRRLFISRFGEKGRCVELDYSQLEIVVLALLCGDNRLVSDLNRGVDFHIKRASFFSGVAYGEIYEGYKRGVAEYVQLRKTAKTFSFQRLYGAGVPLLHKTTGIPVKDLEASIRKEEEEYPGITQFHRLVRTIALRAGNPGLPTHFVVELPTGIRMSFKTRDVVLNLPPVKNYPIQGFGAELAQMMVGRVFRQFVRRDFYGQKAFMINFVHDSLWLDCHIDVLEECVRETREQLMEVHTYVAKAFPGVELRVPLHITTQCGVDMCSMETITDDFSCVALQSRRSAREGAEEPLPSLDADPADIIENTV</sequence>
<evidence type="ECO:0000313" key="9">
    <source>
        <dbReference type="Proteomes" id="UP000283634"/>
    </source>
</evidence>
<dbReference type="OMA" id="HQHIDMT"/>
<dbReference type="InterPro" id="IPR001098">
    <property type="entry name" value="DNA-dir_DNA_pol_A_palm_dom"/>
</dbReference>
<protein>
    <recommendedName>
        <fullName evidence="1">DNA-directed DNA polymerase</fullName>
        <ecNumber evidence="1">2.7.7.7</ecNumber>
    </recommendedName>
</protein>
<keyword evidence="3 8" id="KW-0548">Nucleotidyltransferase</keyword>
<comment type="caution">
    <text evidence="8">The sequence shown here is derived from an EMBL/GenBank/DDBJ whole genome shotgun (WGS) entry which is preliminary data.</text>
</comment>
<keyword evidence="9" id="KW-1185">Reference proteome</keyword>
<feature type="domain" description="Exonuclease" evidence="6">
    <location>
        <begin position="773"/>
        <end position="963"/>
    </location>
</feature>
<evidence type="ECO:0000256" key="2">
    <source>
        <dbReference type="ARBA" id="ARBA00022679"/>
    </source>
</evidence>
<dbReference type="Pfam" id="PF00929">
    <property type="entry name" value="RNase_T"/>
    <property type="match status" value="1"/>
</dbReference>
<evidence type="ECO:0000256" key="5">
    <source>
        <dbReference type="ARBA" id="ARBA00049244"/>
    </source>
</evidence>
<dbReference type="EC" id="2.7.7.7" evidence="1"/>
<dbReference type="Gene3D" id="1.10.150.20">
    <property type="entry name" value="5' to 3' exonuclease, C-terminal subdomain"/>
    <property type="match status" value="1"/>
</dbReference>
<proteinExistence type="predicted"/>
<dbReference type="Proteomes" id="UP000283634">
    <property type="component" value="Unassembled WGS sequence"/>
</dbReference>
<dbReference type="InterPro" id="IPR012337">
    <property type="entry name" value="RNaseH-like_sf"/>
</dbReference>
<evidence type="ECO:0000259" key="7">
    <source>
        <dbReference type="SMART" id="SM00482"/>
    </source>
</evidence>
<dbReference type="SUPFAM" id="SSF56672">
    <property type="entry name" value="DNA/RNA polymerases"/>
    <property type="match status" value="1"/>
</dbReference>
<dbReference type="RefSeq" id="XP_029237191.1">
    <property type="nucleotide sequence ID" value="XM_029382962.1"/>
</dbReference>